<dbReference type="InterPro" id="IPR016266">
    <property type="entry name" value="POLE2"/>
</dbReference>
<dbReference type="OrthoDB" id="10254730at2759"/>
<comment type="caution">
    <text evidence="9">The sequence shown here is derived from an EMBL/GenBank/DDBJ whole genome shotgun (WGS) entry which is preliminary data.</text>
</comment>
<proteinExistence type="inferred from homology"/>
<dbReference type="RefSeq" id="XP_024663355.1">
    <property type="nucleotide sequence ID" value="XM_024807587.1"/>
</dbReference>
<keyword evidence="6" id="KW-0539">Nucleus</keyword>
<dbReference type="AlphaFoldDB" id="A0A2T0FEM2"/>
<evidence type="ECO:0000256" key="2">
    <source>
        <dbReference type="ARBA" id="ARBA00009560"/>
    </source>
</evidence>
<evidence type="ECO:0000256" key="4">
    <source>
        <dbReference type="ARBA" id="ARBA00022705"/>
    </source>
</evidence>
<dbReference type="GeneID" id="36514778"/>
<comment type="subcellular location">
    <subcellularLocation>
        <location evidence="1">Nucleus</location>
    </subcellularLocation>
</comment>
<dbReference type="GO" id="GO:0008622">
    <property type="term" value="C:epsilon DNA polymerase complex"/>
    <property type="evidence" value="ECO:0007669"/>
    <property type="project" value="InterPro"/>
</dbReference>
<evidence type="ECO:0000256" key="1">
    <source>
        <dbReference type="ARBA" id="ARBA00004123"/>
    </source>
</evidence>
<evidence type="ECO:0000313" key="10">
    <source>
        <dbReference type="Proteomes" id="UP000238350"/>
    </source>
</evidence>
<dbReference type="STRING" id="45607.A0A2T0FEM2"/>
<evidence type="ECO:0000256" key="6">
    <source>
        <dbReference type="ARBA" id="ARBA00023242"/>
    </source>
</evidence>
<dbReference type="EMBL" id="NDIQ01000001">
    <property type="protein sequence ID" value="PRT53409.1"/>
    <property type="molecule type" value="Genomic_DNA"/>
</dbReference>
<feature type="domain" description="DNA polymerase alpha/delta/epsilon subunit B" evidence="8">
    <location>
        <begin position="319"/>
        <end position="579"/>
    </location>
</feature>
<keyword evidence="4" id="KW-0235">DNA replication</keyword>
<dbReference type="GO" id="GO:0003677">
    <property type="term" value="F:DNA binding"/>
    <property type="evidence" value="ECO:0007669"/>
    <property type="project" value="UniProtKB-KW"/>
</dbReference>
<evidence type="ECO:0000256" key="3">
    <source>
        <dbReference type="ARBA" id="ARBA00016011"/>
    </source>
</evidence>
<sequence length="619" mass="69877">MENGRVGSPVVLPIKLTPSQVRPVAYRIMSKKHGLNLKSAALDVLASFLGNQFGADWRGAKAERFMDDLAKLWKDDDRGVFVDGEPLSRLIANLVNAQLSQANSETSERRFNFKDYFKVVNAQSQRQISYNHIKKHFELSQGGAPGRVLGPPNALVHIFPTRFHLLSDRIHRNDQFQARSYQNNEESFVITKIKNLLGREKQEFFLFGHLLKNEDEWWLLDNSGKIRLEFTPESTYAPGHYFTDGSFVLCYGVPLGDYFQVGTLGPPTVERREQTKDAYGNIDFYGITSSISSRLERIDPDLEEILVAEEQRLDHRIILLGGDVYLDRRGTLDSLRNVLREISKNPPLILVIPGSFCSKPFQIGDTSSYREAMNAFANILQGLPDLTSKTKIIMVPGENDPWQAMSSKGGTQVWPLEPIPKLFTGRVERAAPDIVFASNPCRICYLSQEIVISRDNFGQMLRHNSLPSALTASLDTTNGHHVEETVVERGEILDLDEDMSSQRALMQMQSENDILPRHVDSVDSDESEVRKVIATILDQCHLSPFSLSVRPVVWEYDMSLSLIQWPSSLILIDSTTPRFKNTYEGCQVSNPGSFIQNNKGQWLDIKLGRGQSELMSLTV</sequence>
<evidence type="ECO:0000313" key="9">
    <source>
        <dbReference type="EMBL" id="PRT53409.1"/>
    </source>
</evidence>
<dbReference type="GO" id="GO:0006261">
    <property type="term" value="P:DNA-templated DNA replication"/>
    <property type="evidence" value="ECO:0007669"/>
    <property type="project" value="InterPro"/>
</dbReference>
<evidence type="ECO:0000256" key="5">
    <source>
        <dbReference type="ARBA" id="ARBA00023125"/>
    </source>
</evidence>
<dbReference type="PANTHER" id="PTHR12708">
    <property type="entry name" value="DNA POLYMERASE EPSILON SUBUNIT B"/>
    <property type="match status" value="1"/>
</dbReference>
<name>A0A2T0FEM2_9ASCO</name>
<organism evidence="9 10">
    <name type="scientific">Wickerhamiella sorbophila</name>
    <dbReference type="NCBI Taxonomy" id="45607"/>
    <lineage>
        <taxon>Eukaryota</taxon>
        <taxon>Fungi</taxon>
        <taxon>Dikarya</taxon>
        <taxon>Ascomycota</taxon>
        <taxon>Saccharomycotina</taxon>
        <taxon>Dipodascomycetes</taxon>
        <taxon>Dipodascales</taxon>
        <taxon>Trichomonascaceae</taxon>
        <taxon>Wickerhamiella</taxon>
    </lineage>
</organism>
<accession>A0A2T0FEM2</accession>
<comment type="similarity">
    <text evidence="2">Belongs to the DNA polymerase epsilon subunit B family.</text>
</comment>
<dbReference type="InterPro" id="IPR007185">
    <property type="entry name" value="DNA_pol_a/d/e_bsu"/>
</dbReference>
<evidence type="ECO:0000256" key="7">
    <source>
        <dbReference type="ARBA" id="ARBA00032930"/>
    </source>
</evidence>
<keyword evidence="10" id="KW-1185">Reference proteome</keyword>
<dbReference type="PANTHER" id="PTHR12708:SF0">
    <property type="entry name" value="DNA POLYMERASE EPSILON SUBUNIT 2"/>
    <property type="match status" value="1"/>
</dbReference>
<dbReference type="GO" id="GO:0042276">
    <property type="term" value="P:error-prone translesion synthesis"/>
    <property type="evidence" value="ECO:0007669"/>
    <property type="project" value="TreeGrafter"/>
</dbReference>
<gene>
    <name evidence="9" type="ORF">B9G98_01029</name>
</gene>
<reference evidence="9 10" key="1">
    <citation type="submission" date="2017-04" db="EMBL/GenBank/DDBJ databases">
        <title>Genome sequencing of [Candida] sorbophila.</title>
        <authorList>
            <person name="Ahn J.O."/>
        </authorList>
    </citation>
    <scope>NUCLEOTIDE SEQUENCE [LARGE SCALE GENOMIC DNA]</scope>
    <source>
        <strain evidence="9 10">DS02</strain>
    </source>
</reference>
<protein>
    <recommendedName>
        <fullName evidence="3">DNA polymerase epsilon subunit B</fullName>
    </recommendedName>
    <alternativeName>
        <fullName evidence="7">DNA polymerase II subunit 2</fullName>
    </alternativeName>
</protein>
<evidence type="ECO:0000259" key="8">
    <source>
        <dbReference type="Pfam" id="PF04042"/>
    </source>
</evidence>
<keyword evidence="5" id="KW-0238">DNA-binding</keyword>
<dbReference type="Proteomes" id="UP000238350">
    <property type="component" value="Unassembled WGS sequence"/>
</dbReference>
<dbReference type="Pfam" id="PF04042">
    <property type="entry name" value="DNA_pol_E_B"/>
    <property type="match status" value="1"/>
</dbReference>